<keyword evidence="1" id="KW-0812">Transmembrane</keyword>
<accession>A0A7T8EPM3</accession>
<name>A0A7T8EPM3_9CAUD</name>
<dbReference type="Proteomes" id="UP000596123">
    <property type="component" value="Segment"/>
</dbReference>
<evidence type="ECO:0000256" key="1">
    <source>
        <dbReference type="SAM" id="Phobius"/>
    </source>
</evidence>
<evidence type="ECO:0000313" key="3">
    <source>
        <dbReference type="Proteomes" id="UP000596123"/>
    </source>
</evidence>
<feature type="transmembrane region" description="Helical" evidence="1">
    <location>
        <begin position="6"/>
        <end position="25"/>
    </location>
</feature>
<keyword evidence="1" id="KW-1133">Transmembrane helix</keyword>
<sequence length="119" mass="13369">MTTFAWLVVLVIVAALMFVFGVWWTKRHPNESQRYFADFEKTRLDLETAVKQQTDKLSTVVDGLDNRLTSVEQSASSVAGVAQEMHNLVQDIKLGLERLGAKTDQIPEPQIVVDPLAKK</sequence>
<keyword evidence="3" id="KW-1185">Reference proteome</keyword>
<protein>
    <submittedName>
        <fullName evidence="2">Uncharacterized protein</fullName>
    </submittedName>
</protein>
<organism evidence="2 3">
    <name type="scientific">Erwinia phage pEa_SNUABM_5</name>
    <dbReference type="NCBI Taxonomy" id="2797313"/>
    <lineage>
        <taxon>Viruses</taxon>
        <taxon>Duplodnaviria</taxon>
        <taxon>Heunggongvirae</taxon>
        <taxon>Uroviricota</taxon>
        <taxon>Caudoviricetes</taxon>
        <taxon>Rivsvirus</taxon>
        <taxon>Rivsvirus SNUABM5</taxon>
    </lineage>
</organism>
<reference evidence="2 3" key="1">
    <citation type="submission" date="2020-12" db="EMBL/GenBank/DDBJ databases">
        <title>Complete genome sequence of Erwinia phage pEa_SNUABM_5.</title>
        <authorList>
            <person name="Kim S.G."/>
            <person name="Lee S.B."/>
            <person name="Kwon J."/>
            <person name="Park S.C."/>
        </authorList>
    </citation>
    <scope>NUCLEOTIDE SEQUENCE [LARGE SCALE GENOMIC DNA]</scope>
</reference>
<evidence type="ECO:0000313" key="2">
    <source>
        <dbReference type="EMBL" id="QQO90355.1"/>
    </source>
</evidence>
<keyword evidence="1" id="KW-0472">Membrane</keyword>
<proteinExistence type="predicted"/>
<gene>
    <name evidence="2" type="ORF">pEaSNUABM5_00213</name>
</gene>
<dbReference type="EMBL" id="MW366843">
    <property type="protein sequence ID" value="QQO90355.1"/>
    <property type="molecule type" value="Genomic_DNA"/>
</dbReference>